<feature type="transmembrane region" description="Helical" evidence="7">
    <location>
        <begin position="12"/>
        <end position="32"/>
    </location>
</feature>
<dbReference type="InterPro" id="IPR005614">
    <property type="entry name" value="NrfD-like"/>
</dbReference>
<accession>L0F7X9</accession>
<keyword evidence="5 7" id="KW-1133">Transmembrane helix</keyword>
<feature type="transmembrane region" description="Helical" evidence="7">
    <location>
        <begin position="122"/>
        <end position="143"/>
    </location>
</feature>
<evidence type="ECO:0000256" key="5">
    <source>
        <dbReference type="ARBA" id="ARBA00022989"/>
    </source>
</evidence>
<name>L0F7X9_DESDL</name>
<evidence type="ECO:0000313" key="9">
    <source>
        <dbReference type="Proteomes" id="UP000010797"/>
    </source>
</evidence>
<dbReference type="GO" id="GO:0005886">
    <property type="term" value="C:plasma membrane"/>
    <property type="evidence" value="ECO:0007669"/>
    <property type="project" value="UniProtKB-SubCell"/>
</dbReference>
<keyword evidence="6 7" id="KW-0472">Membrane</keyword>
<feature type="transmembrane region" description="Helical" evidence="7">
    <location>
        <begin position="303"/>
        <end position="323"/>
    </location>
</feature>
<evidence type="ECO:0000256" key="4">
    <source>
        <dbReference type="ARBA" id="ARBA00022692"/>
    </source>
</evidence>
<organism evidence="8 9">
    <name type="scientific">Desulfitobacterium dichloroeliminans (strain LMG P-21439 / DCA1)</name>
    <dbReference type="NCBI Taxonomy" id="871963"/>
    <lineage>
        <taxon>Bacteria</taxon>
        <taxon>Bacillati</taxon>
        <taxon>Bacillota</taxon>
        <taxon>Clostridia</taxon>
        <taxon>Eubacteriales</taxon>
        <taxon>Desulfitobacteriaceae</taxon>
        <taxon>Desulfitobacterium</taxon>
    </lineage>
</organism>
<feature type="transmembrane region" description="Helical" evidence="7">
    <location>
        <begin position="186"/>
        <end position="211"/>
    </location>
</feature>
<keyword evidence="4 7" id="KW-0812">Transmembrane</keyword>
<dbReference type="eggNOG" id="COG5557">
    <property type="taxonomic scope" value="Bacteria"/>
</dbReference>
<comment type="subcellular location">
    <subcellularLocation>
        <location evidence="1">Cell membrane</location>
        <topology evidence="1">Multi-pass membrane protein</topology>
    </subcellularLocation>
</comment>
<feature type="transmembrane region" description="Helical" evidence="7">
    <location>
        <begin position="155"/>
        <end position="174"/>
    </location>
</feature>
<dbReference type="EMBL" id="CP003344">
    <property type="protein sequence ID" value="AGA68766.1"/>
    <property type="molecule type" value="Genomic_DNA"/>
</dbReference>
<feature type="transmembrane region" description="Helical" evidence="7">
    <location>
        <begin position="232"/>
        <end position="253"/>
    </location>
</feature>
<evidence type="ECO:0000256" key="7">
    <source>
        <dbReference type="SAM" id="Phobius"/>
    </source>
</evidence>
<feature type="transmembrane region" description="Helical" evidence="7">
    <location>
        <begin position="85"/>
        <end position="102"/>
    </location>
</feature>
<evidence type="ECO:0000256" key="2">
    <source>
        <dbReference type="ARBA" id="ARBA00008929"/>
    </source>
</evidence>
<dbReference type="Pfam" id="PF03916">
    <property type="entry name" value="NrfD"/>
    <property type="match status" value="1"/>
</dbReference>
<dbReference type="PANTHER" id="PTHR34856:SF2">
    <property type="entry name" value="PROTEIN NRFD"/>
    <property type="match status" value="1"/>
</dbReference>
<feature type="transmembrane region" description="Helical" evidence="7">
    <location>
        <begin position="352"/>
        <end position="369"/>
    </location>
</feature>
<keyword evidence="3" id="KW-1003">Cell membrane</keyword>
<protein>
    <submittedName>
        <fullName evidence="8">Polysulfide reductase</fullName>
    </submittedName>
</protein>
<evidence type="ECO:0000256" key="3">
    <source>
        <dbReference type="ARBA" id="ARBA00022475"/>
    </source>
</evidence>
<comment type="similarity">
    <text evidence="2">Belongs to the NrfD family.</text>
</comment>
<dbReference type="OrthoDB" id="9772767at2"/>
<feature type="transmembrane region" description="Helical" evidence="7">
    <location>
        <begin position="273"/>
        <end position="291"/>
    </location>
</feature>
<reference evidence="9" key="1">
    <citation type="submission" date="2012-02" db="EMBL/GenBank/DDBJ databases">
        <title>Complete sequence of Desulfitobacterium dichloroeliminans LMG P-21439.</title>
        <authorList>
            <person name="Lucas S."/>
            <person name="Han J."/>
            <person name="Lapidus A."/>
            <person name="Cheng J.-F."/>
            <person name="Goodwin L."/>
            <person name="Pitluck S."/>
            <person name="Peters L."/>
            <person name="Ovchinnikova G."/>
            <person name="Teshima H."/>
            <person name="Detter J.C."/>
            <person name="Han C."/>
            <person name="Tapia R."/>
            <person name="Land M."/>
            <person name="Hauser L."/>
            <person name="Kyrpides N."/>
            <person name="Ivanova N."/>
            <person name="Pagani I."/>
            <person name="Kruse T."/>
            <person name="de Vos W.M."/>
            <person name="Boon N."/>
            <person name="Smidt H."/>
            <person name="Woyke T."/>
        </authorList>
    </citation>
    <scope>NUCLEOTIDE SEQUENCE [LARGE SCALE GENOMIC DNA]</scope>
    <source>
        <strain evidence="9">LMG P-21439 / DCA1</strain>
    </source>
</reference>
<proteinExistence type="inferred from homology"/>
<feature type="transmembrane region" description="Helical" evidence="7">
    <location>
        <begin position="52"/>
        <end position="73"/>
    </location>
</feature>
<evidence type="ECO:0000313" key="8">
    <source>
        <dbReference type="EMBL" id="AGA68766.1"/>
    </source>
</evidence>
<dbReference type="HOGENOM" id="CLU_045348_3_1_9"/>
<evidence type="ECO:0000256" key="6">
    <source>
        <dbReference type="ARBA" id="ARBA00023136"/>
    </source>
</evidence>
<dbReference type="STRING" id="871963.Desdi_1254"/>
<dbReference type="PANTHER" id="PTHR34856">
    <property type="entry name" value="PROTEIN NRFD"/>
    <property type="match status" value="1"/>
</dbReference>
<dbReference type="AlphaFoldDB" id="L0F7X9"/>
<sequence>MEKRKYQKSLWTYLSLVLVAFALLGSINKYFISGEHAFGVTPDVPWGALISGYVFFAVAATGTGLVGSLGHVFRIKKFEVLSKRSLLASILLLLSAFIVLAVELSNPFKLIYLLFSPNLDSPIFWMGAFYGAYLILLFGEFYFTMKDNHKVATGIAYVSLLVKLSAIINLGRVFSYTYARGFWDGYYYPIYMVISAIVSGAAVLTIISYLSKDNSYRDQAQRKDLIQSLSKILAGALIVFAVFQGIKLGTALGSENLAVAEAAKSMVSGPMAIPFWVMEVLMGVVAPLFILSQSKFTSLGKSFAAALLAMLGLLFSRLDFVYAGQVVPLQITDATALAVGTWNAYSPTWSEWSLIIGVIGFVILMFDFAESKLSLDTHH</sequence>
<dbReference type="KEGG" id="ddl:Desdi_1254"/>
<dbReference type="InterPro" id="IPR052049">
    <property type="entry name" value="Electron_transfer_protein"/>
</dbReference>
<dbReference type="Proteomes" id="UP000010797">
    <property type="component" value="Chromosome"/>
</dbReference>
<evidence type="ECO:0000256" key="1">
    <source>
        <dbReference type="ARBA" id="ARBA00004651"/>
    </source>
</evidence>
<gene>
    <name evidence="8" type="ordered locus">Desdi_1254</name>
</gene>
<dbReference type="RefSeq" id="WP_015261762.1">
    <property type="nucleotide sequence ID" value="NC_019903.1"/>
</dbReference>
<keyword evidence="9" id="KW-1185">Reference proteome</keyword>